<protein>
    <submittedName>
        <fullName evidence="2">Uncharacterized protein</fullName>
    </submittedName>
</protein>
<name>A0ABY3QAT5_9BRAD</name>
<feature type="transmembrane region" description="Helical" evidence="1">
    <location>
        <begin position="31"/>
        <end position="57"/>
    </location>
</feature>
<reference evidence="2" key="1">
    <citation type="submission" date="2021-11" db="EMBL/GenBank/DDBJ databases">
        <title>Australian commercial rhizobial inoculants.</title>
        <authorList>
            <person name="Kohlmeier M.G."/>
            <person name="O'Hara G.W."/>
            <person name="Colombi E."/>
            <person name="Ramsay J.P."/>
            <person name="Terpolilli J."/>
        </authorList>
    </citation>
    <scope>NUCLEOTIDE SEQUENCE</scope>
    <source>
        <strain evidence="2">CC829</strain>
    </source>
</reference>
<organism evidence="2 3">
    <name type="scientific">Bradyrhizobium barranii</name>
    <dbReference type="NCBI Taxonomy" id="2992140"/>
    <lineage>
        <taxon>Bacteria</taxon>
        <taxon>Pseudomonadati</taxon>
        <taxon>Pseudomonadota</taxon>
        <taxon>Alphaproteobacteria</taxon>
        <taxon>Hyphomicrobiales</taxon>
        <taxon>Nitrobacteraceae</taxon>
        <taxon>Bradyrhizobium</taxon>
    </lineage>
</organism>
<sequence length="129" mass="13634">MFQALVQLVAVLGSMLTAFLGFDAGANSRVAGAYFGVASVSIFLVVWFGLCALAGWPLGASVGANMAKIAMVGLPVSVGFAFIGWLIEENTVGSKRFGWLFNLVFGVIWGATFFVAGAAFPQLLSWFQK</sequence>
<dbReference type="Proteomes" id="UP001430990">
    <property type="component" value="Chromosome"/>
</dbReference>
<accession>A0ABY3QAT5</accession>
<dbReference type="RefSeq" id="WP_231141995.1">
    <property type="nucleotide sequence ID" value="NZ_CP088100.1"/>
</dbReference>
<proteinExistence type="predicted"/>
<keyword evidence="1" id="KW-0812">Transmembrane</keyword>
<dbReference type="EMBL" id="CP088100">
    <property type="protein sequence ID" value="UFW83001.1"/>
    <property type="molecule type" value="Genomic_DNA"/>
</dbReference>
<feature type="transmembrane region" description="Helical" evidence="1">
    <location>
        <begin position="99"/>
        <end position="120"/>
    </location>
</feature>
<keyword evidence="1" id="KW-0472">Membrane</keyword>
<gene>
    <name evidence="2" type="ORF">BjapCC829_23740</name>
</gene>
<evidence type="ECO:0000313" key="2">
    <source>
        <dbReference type="EMBL" id="UFW83001.1"/>
    </source>
</evidence>
<evidence type="ECO:0000256" key="1">
    <source>
        <dbReference type="SAM" id="Phobius"/>
    </source>
</evidence>
<keyword evidence="3" id="KW-1185">Reference proteome</keyword>
<keyword evidence="1" id="KW-1133">Transmembrane helix</keyword>
<evidence type="ECO:0000313" key="3">
    <source>
        <dbReference type="Proteomes" id="UP001430990"/>
    </source>
</evidence>
<feature type="transmembrane region" description="Helical" evidence="1">
    <location>
        <begin position="69"/>
        <end position="87"/>
    </location>
</feature>